<dbReference type="InterPro" id="IPR052748">
    <property type="entry name" value="ISR_Activator"/>
</dbReference>
<dbReference type="InterPro" id="IPR011990">
    <property type="entry name" value="TPR-like_helical_dom_sf"/>
</dbReference>
<comment type="caution">
    <text evidence="1">The sequence shown here is derived from an EMBL/GenBank/DDBJ whole genome shotgun (WGS) entry which is preliminary data.</text>
</comment>
<accession>A0A232F0T1</accession>
<sequence>MWKFVTRGIRESLERRACRTNVYSQTSQDGNGGNSTEQKKVICSDGKILTPKFSTFYHGCCGNTKQSGAKDKEYQNKYDAKYTWTDAVGWSSVLAVGYVVCQSLCIRRRLFEIDNKNFESWRNRLFVKPQIQASRLLNHLLPVPKYILPLSNQPIQPKDTSEVLINSNVNVDQPYGPITAQEALKAAVNEFACTHETILGELELDYGSKALEEKRYEDAVEHFTTGANLSSTASMFNLALCYELGLGTSTDYAKAVKYYKRAADKGHADAMYNLGIYYAQGKGGLRTNLDTARQLFTEAAKKGQTQALKALQLERSFKKRPNLEHKSKYNIKAKTISSSVDSNIVTKLMNYNNMLTSDLNTGTIQSDQFIHSYENDMDRKSPTDMFLEMLNIHERSAIPILSVGESGP</sequence>
<reference evidence="1 2" key="1">
    <citation type="journal article" date="2017" name="Curr. Biol.">
        <title>The Evolution of Venom by Co-option of Single-Copy Genes.</title>
        <authorList>
            <person name="Martinson E.O."/>
            <person name="Mrinalini"/>
            <person name="Kelkar Y.D."/>
            <person name="Chang C.H."/>
            <person name="Werren J.H."/>
        </authorList>
    </citation>
    <scope>NUCLEOTIDE SEQUENCE [LARGE SCALE GENOMIC DNA]</scope>
    <source>
        <strain evidence="1 2">Alberta</strain>
        <tissue evidence="1">Whole body</tissue>
    </source>
</reference>
<dbReference type="InterPro" id="IPR006597">
    <property type="entry name" value="Sel1-like"/>
</dbReference>
<dbReference type="STRING" id="543379.A0A232F0T1"/>
<dbReference type="Proteomes" id="UP000215335">
    <property type="component" value="Unassembled WGS sequence"/>
</dbReference>
<dbReference type="Gene3D" id="1.25.40.10">
    <property type="entry name" value="Tetratricopeptide repeat domain"/>
    <property type="match status" value="1"/>
</dbReference>
<dbReference type="SMART" id="SM00671">
    <property type="entry name" value="SEL1"/>
    <property type="match status" value="2"/>
</dbReference>
<keyword evidence="2" id="KW-1185">Reference proteome</keyword>
<proteinExistence type="predicted"/>
<dbReference type="OrthoDB" id="2384430at2759"/>
<evidence type="ECO:0000313" key="2">
    <source>
        <dbReference type="Proteomes" id="UP000215335"/>
    </source>
</evidence>
<dbReference type="PANTHER" id="PTHR45011">
    <property type="entry name" value="DAP3-BINDING CELL DEATH ENHANCER 1"/>
    <property type="match status" value="1"/>
</dbReference>
<dbReference type="EMBL" id="NNAY01001394">
    <property type="protein sequence ID" value="OXU24133.1"/>
    <property type="molecule type" value="Genomic_DNA"/>
</dbReference>
<evidence type="ECO:0000313" key="1">
    <source>
        <dbReference type="EMBL" id="OXU24133.1"/>
    </source>
</evidence>
<dbReference type="SUPFAM" id="SSF81901">
    <property type="entry name" value="HCP-like"/>
    <property type="match status" value="1"/>
</dbReference>
<gene>
    <name evidence="1" type="ORF">TSAR_013109</name>
</gene>
<dbReference type="Pfam" id="PF08238">
    <property type="entry name" value="Sel1"/>
    <property type="match status" value="2"/>
</dbReference>
<dbReference type="AlphaFoldDB" id="A0A232F0T1"/>
<dbReference type="PANTHER" id="PTHR45011:SF1">
    <property type="entry name" value="DAP3-BINDING CELL DEATH ENHANCER 1"/>
    <property type="match status" value="1"/>
</dbReference>
<protein>
    <submittedName>
        <fullName evidence="1">Uncharacterized protein</fullName>
    </submittedName>
</protein>
<name>A0A232F0T1_9HYME</name>
<organism evidence="1 2">
    <name type="scientific">Trichomalopsis sarcophagae</name>
    <dbReference type="NCBI Taxonomy" id="543379"/>
    <lineage>
        <taxon>Eukaryota</taxon>
        <taxon>Metazoa</taxon>
        <taxon>Ecdysozoa</taxon>
        <taxon>Arthropoda</taxon>
        <taxon>Hexapoda</taxon>
        <taxon>Insecta</taxon>
        <taxon>Pterygota</taxon>
        <taxon>Neoptera</taxon>
        <taxon>Endopterygota</taxon>
        <taxon>Hymenoptera</taxon>
        <taxon>Apocrita</taxon>
        <taxon>Proctotrupomorpha</taxon>
        <taxon>Chalcidoidea</taxon>
        <taxon>Pteromalidae</taxon>
        <taxon>Pteromalinae</taxon>
        <taxon>Trichomalopsis</taxon>
    </lineage>
</organism>